<feature type="domain" description="TNFR-Cys" evidence="16">
    <location>
        <begin position="67"/>
        <end position="108"/>
    </location>
</feature>
<evidence type="ECO:0000259" key="15">
    <source>
        <dbReference type="PROSITE" id="PS50017"/>
    </source>
</evidence>
<dbReference type="SMART" id="SM00208">
    <property type="entry name" value="TNFR"/>
    <property type="match status" value="4"/>
</dbReference>
<feature type="disulfide bond" evidence="11">
    <location>
        <begin position="90"/>
        <end position="108"/>
    </location>
</feature>
<name>A0A165V8B9_PLADU</name>
<dbReference type="GO" id="GO:0015026">
    <property type="term" value="F:coreceptor activity"/>
    <property type="evidence" value="ECO:0007669"/>
    <property type="project" value="TreeGrafter"/>
</dbReference>
<reference evidence="17" key="1">
    <citation type="journal article" date="2016" name="Biomed. Res. Int.">
        <title>Neurotrophin, p75, and Trk Signaling Module in the Developing Nervous System of the Marine Annelid Platynereis dumerilii.</title>
        <authorList>
            <person name="Lauri A."/>
            <person name="Bertucci P."/>
            <person name="Arendt D."/>
        </authorList>
    </citation>
    <scope>NUCLEOTIDE SEQUENCE</scope>
</reference>
<dbReference type="GO" id="GO:0048406">
    <property type="term" value="F:nerve growth factor binding"/>
    <property type="evidence" value="ECO:0007669"/>
    <property type="project" value="TreeGrafter"/>
</dbReference>
<evidence type="ECO:0000256" key="6">
    <source>
        <dbReference type="ARBA" id="ARBA00022737"/>
    </source>
</evidence>
<evidence type="ECO:0000256" key="2">
    <source>
        <dbReference type="ARBA" id="ARBA00022475"/>
    </source>
</evidence>
<dbReference type="PANTHER" id="PTHR46605:SF2">
    <property type="entry name" value="TNFR-CYS DOMAIN-CONTAINING PROTEIN"/>
    <property type="match status" value="1"/>
</dbReference>
<dbReference type="InterPro" id="IPR011029">
    <property type="entry name" value="DEATH-like_dom_sf"/>
</dbReference>
<evidence type="ECO:0000256" key="12">
    <source>
        <dbReference type="SAM" id="MobiDB-lite"/>
    </source>
</evidence>
<evidence type="ECO:0000256" key="13">
    <source>
        <dbReference type="SAM" id="Phobius"/>
    </source>
</evidence>
<keyword evidence="3 13" id="KW-0812">Transmembrane</keyword>
<keyword evidence="8 13" id="KW-0472">Membrane</keyword>
<feature type="domain" description="TNFR-Cys" evidence="16">
    <location>
        <begin position="149"/>
        <end position="188"/>
    </location>
</feature>
<organism evidence="17">
    <name type="scientific">Platynereis dumerilii</name>
    <name type="common">Dumeril's clam worm</name>
    <dbReference type="NCBI Taxonomy" id="6359"/>
    <lineage>
        <taxon>Eukaryota</taxon>
        <taxon>Metazoa</taxon>
        <taxon>Spiralia</taxon>
        <taxon>Lophotrochozoa</taxon>
        <taxon>Annelida</taxon>
        <taxon>Polychaeta</taxon>
        <taxon>Errantia</taxon>
        <taxon>Phyllodocida</taxon>
        <taxon>Nereididae</taxon>
        <taxon>Platynereis</taxon>
    </lineage>
</organism>
<dbReference type="GO" id="GO:0007266">
    <property type="term" value="P:Rho protein signal transduction"/>
    <property type="evidence" value="ECO:0007669"/>
    <property type="project" value="TreeGrafter"/>
</dbReference>
<feature type="disulfide bond" evidence="11">
    <location>
        <begin position="44"/>
        <end position="57"/>
    </location>
</feature>
<proteinExistence type="evidence at transcript level"/>
<dbReference type="Gene3D" id="6.10.250.1780">
    <property type="match status" value="1"/>
</dbReference>
<comment type="subcellular location">
    <subcellularLocation>
        <location evidence="1">Cell membrane</location>
        <topology evidence="1">Single-pass membrane protein</topology>
    </subcellularLocation>
</comment>
<feature type="domain" description="TNFR-Cys" evidence="16">
    <location>
        <begin position="30"/>
        <end position="65"/>
    </location>
</feature>
<dbReference type="PROSITE" id="PS00652">
    <property type="entry name" value="TNFR_NGFR_1"/>
    <property type="match status" value="2"/>
</dbReference>
<evidence type="ECO:0000256" key="3">
    <source>
        <dbReference type="ARBA" id="ARBA00022692"/>
    </source>
</evidence>
<accession>A0A165V8B9</accession>
<feature type="disulfide bond" evidence="11">
    <location>
        <begin position="129"/>
        <end position="147"/>
    </location>
</feature>
<evidence type="ECO:0000256" key="9">
    <source>
        <dbReference type="ARBA" id="ARBA00023157"/>
    </source>
</evidence>
<evidence type="ECO:0000256" key="5">
    <source>
        <dbReference type="ARBA" id="ARBA00022729"/>
    </source>
</evidence>
<dbReference type="Gene3D" id="1.10.533.10">
    <property type="entry name" value="Death Domain, Fas"/>
    <property type="match status" value="1"/>
</dbReference>
<feature type="disulfide bond" evidence="11">
    <location>
        <begin position="126"/>
        <end position="139"/>
    </location>
</feature>
<dbReference type="Pfam" id="PF00531">
    <property type="entry name" value="Death"/>
    <property type="match status" value="1"/>
</dbReference>
<keyword evidence="5 14" id="KW-0732">Signal</keyword>
<protein>
    <submittedName>
        <fullName evidence="17">Tumor necrosis factor receptor superfamily member 16</fullName>
    </submittedName>
</protein>
<evidence type="ECO:0000259" key="16">
    <source>
        <dbReference type="PROSITE" id="PS50050"/>
    </source>
</evidence>
<dbReference type="InterPro" id="IPR041448">
    <property type="entry name" value="TNFR16_TM"/>
</dbReference>
<evidence type="ECO:0000256" key="4">
    <source>
        <dbReference type="ARBA" id="ARBA00022703"/>
    </source>
</evidence>
<feature type="domain" description="Death" evidence="15">
    <location>
        <begin position="310"/>
        <end position="378"/>
    </location>
</feature>
<dbReference type="InterPro" id="IPR000488">
    <property type="entry name" value="Death_dom"/>
</dbReference>
<evidence type="ECO:0000313" key="17">
    <source>
        <dbReference type="EMBL" id="AMZ00104.1"/>
    </source>
</evidence>
<evidence type="ECO:0000256" key="1">
    <source>
        <dbReference type="ARBA" id="ARBA00004162"/>
    </source>
</evidence>
<dbReference type="GO" id="GO:0005886">
    <property type="term" value="C:plasma membrane"/>
    <property type="evidence" value="ECO:0007669"/>
    <property type="project" value="UniProtKB-SubCell"/>
</dbReference>
<feature type="disulfide bond" evidence="11">
    <location>
        <begin position="167"/>
        <end position="180"/>
    </location>
</feature>
<dbReference type="SUPFAM" id="SSF47986">
    <property type="entry name" value="DEATH domain"/>
    <property type="match status" value="1"/>
</dbReference>
<sequence>MDYLTVAVSSVLLLLAHGPVSILTEVEMRPCEPGISDHLTSGCCSVCPAGTGVVEACESGRDTLCSPCDDGSTYSSSQSHEERCKNCRVCDENAKLISPCTITNDTVCECRQGYYFEKYEKICKRCDSCPEGFGMVKKCTPHHNTKCKRCPEGLFSDRRSHKGCRYCSVCRPDQLTLHVCNYREDTVCMEMPVPVTSSDLQSSNLDSNNEGSKTSHGDIIPVYCSLLGALVLGLIIYVIIAHRRRQAANKLNRTGADGASPTSKQGSDSGVYVEPDQKQALLAKRFLDLAPSTIRVVEGMLMTAGNNASDRRHLSTKLGYNTSQTANIEIRSRQEGCSPSHCLLADWGATDGATCGELVKALRTIARDDIARILQPGNSDARRNGDAIEPLVV</sequence>
<dbReference type="AlphaFoldDB" id="A0A165V8B9"/>
<keyword evidence="2" id="KW-1003">Cell membrane</keyword>
<evidence type="ECO:0000256" key="7">
    <source>
        <dbReference type="ARBA" id="ARBA00022989"/>
    </source>
</evidence>
<dbReference type="PROSITE" id="PS50017">
    <property type="entry name" value="DEATH_DOMAIN"/>
    <property type="match status" value="1"/>
</dbReference>
<dbReference type="Gene3D" id="2.10.50.10">
    <property type="entry name" value="Tumor Necrosis Factor Receptor, subunit A, domain 2"/>
    <property type="match status" value="3"/>
</dbReference>
<feature type="disulfide bond" evidence="11">
    <location>
        <begin position="47"/>
        <end position="65"/>
    </location>
</feature>
<keyword evidence="4" id="KW-0053">Apoptosis</keyword>
<feature type="repeat" description="TNFR-Cys" evidence="11">
    <location>
        <begin position="149"/>
        <end position="188"/>
    </location>
</feature>
<dbReference type="InterPro" id="IPR001368">
    <property type="entry name" value="TNFR/NGFR_Cys_rich_reg"/>
</dbReference>
<dbReference type="EMBL" id="KU206572">
    <property type="protein sequence ID" value="AMZ00104.1"/>
    <property type="molecule type" value="mRNA"/>
</dbReference>
<dbReference type="Pfam" id="PF18422">
    <property type="entry name" value="TNFR_16_TM"/>
    <property type="match status" value="1"/>
</dbReference>
<comment type="caution">
    <text evidence="11">Lacks conserved residue(s) required for the propagation of feature annotation.</text>
</comment>
<evidence type="ECO:0000256" key="14">
    <source>
        <dbReference type="SAM" id="SignalP"/>
    </source>
</evidence>
<dbReference type="SUPFAM" id="SSF57586">
    <property type="entry name" value="TNF receptor-like"/>
    <property type="match status" value="3"/>
</dbReference>
<dbReference type="PANTHER" id="PTHR46605">
    <property type="entry name" value="TUMOR NECROSIS FACTOR RECEPTOR"/>
    <property type="match status" value="1"/>
</dbReference>
<feature type="domain" description="TNFR-Cys" evidence="16">
    <location>
        <begin position="109"/>
        <end position="147"/>
    </location>
</feature>
<feature type="signal peptide" evidence="14">
    <location>
        <begin position="1"/>
        <end position="24"/>
    </location>
</feature>
<feature type="repeat" description="TNFR-Cys" evidence="11">
    <location>
        <begin position="30"/>
        <end position="65"/>
    </location>
</feature>
<evidence type="ECO:0000256" key="11">
    <source>
        <dbReference type="PROSITE-ProRule" id="PRU00206"/>
    </source>
</evidence>
<keyword evidence="10" id="KW-0325">Glycoprotein</keyword>
<dbReference type="GO" id="GO:0009986">
    <property type="term" value="C:cell surface"/>
    <property type="evidence" value="ECO:0007669"/>
    <property type="project" value="TreeGrafter"/>
</dbReference>
<dbReference type="Pfam" id="PF00020">
    <property type="entry name" value="TNFR_c6"/>
    <property type="match status" value="3"/>
</dbReference>
<dbReference type="PROSITE" id="PS50050">
    <property type="entry name" value="TNFR_NGFR_2"/>
    <property type="match status" value="4"/>
</dbReference>
<dbReference type="InterPro" id="IPR052302">
    <property type="entry name" value="Neurotrophin_rcpt-DD"/>
</dbReference>
<keyword evidence="6" id="KW-0677">Repeat</keyword>
<dbReference type="GO" id="GO:0006915">
    <property type="term" value="P:apoptotic process"/>
    <property type="evidence" value="ECO:0007669"/>
    <property type="project" value="UniProtKB-KW"/>
</dbReference>
<keyword evidence="17" id="KW-0675">Receptor</keyword>
<feature type="repeat" description="TNFR-Cys" evidence="11">
    <location>
        <begin position="109"/>
        <end position="147"/>
    </location>
</feature>
<keyword evidence="7 13" id="KW-1133">Transmembrane helix</keyword>
<dbReference type="GO" id="GO:0005035">
    <property type="term" value="F:death receptor activity"/>
    <property type="evidence" value="ECO:0007669"/>
    <property type="project" value="TreeGrafter"/>
</dbReference>
<feature type="chain" id="PRO_5007868003" evidence="14">
    <location>
        <begin position="25"/>
        <end position="393"/>
    </location>
</feature>
<evidence type="ECO:0000256" key="10">
    <source>
        <dbReference type="ARBA" id="ARBA00023180"/>
    </source>
</evidence>
<feature type="region of interest" description="Disordered" evidence="12">
    <location>
        <begin position="252"/>
        <end position="271"/>
    </location>
</feature>
<feature type="repeat" description="TNFR-Cys" evidence="11">
    <location>
        <begin position="67"/>
        <end position="108"/>
    </location>
</feature>
<keyword evidence="9 11" id="KW-1015">Disulfide bond</keyword>
<feature type="disulfide bond" evidence="11">
    <location>
        <begin position="170"/>
        <end position="188"/>
    </location>
</feature>
<feature type="disulfide bond" evidence="11">
    <location>
        <begin position="87"/>
        <end position="100"/>
    </location>
</feature>
<feature type="transmembrane region" description="Helical" evidence="13">
    <location>
        <begin position="220"/>
        <end position="240"/>
    </location>
</feature>
<evidence type="ECO:0000256" key="8">
    <source>
        <dbReference type="ARBA" id="ARBA00023136"/>
    </source>
</evidence>